<feature type="non-terminal residue" evidence="2">
    <location>
        <position position="1"/>
    </location>
</feature>
<proteinExistence type="predicted"/>
<feature type="compositionally biased region" description="Low complexity" evidence="1">
    <location>
        <begin position="224"/>
        <end position="235"/>
    </location>
</feature>
<dbReference type="OrthoDB" id="10673146at2759"/>
<dbReference type="VEuPathDB" id="ToxoDB:EAH_00061470"/>
<evidence type="ECO:0000256" key="1">
    <source>
        <dbReference type="SAM" id="MobiDB-lite"/>
    </source>
</evidence>
<dbReference type="AlphaFoldDB" id="U6GMV1"/>
<gene>
    <name evidence="2" type="ORF">EAH_00061470</name>
</gene>
<sequence length="262" mass="27218">AAAAAIDVVRVAAAIDMVIAAAGAAAVDGVLQQLNELHASLMHVISCDEETLDAQGQPQWVQRGLFSQLSVVSPNRLQAPPLHCSSARVKHAFEFLRKRRTHANSSKNTNSSSSNNNNSNSNSSSSSSAESSQLQQQAGSAQAACINTNEGGRSLQGIAAAAAAATTAAAAGAAAAGAASRRKGRSYSGLSCPAEWERNAVANPPSRPTDPLCCAYHSEELLQQQQQLQQQQLQQEEGEAREAACGSAGGTRDPLHAPLERL</sequence>
<reference evidence="2" key="2">
    <citation type="submission" date="2013-10" db="EMBL/GenBank/DDBJ databases">
        <authorList>
            <person name="Aslett M."/>
        </authorList>
    </citation>
    <scope>NUCLEOTIDE SEQUENCE</scope>
    <source>
        <strain evidence="2">Houghton</strain>
    </source>
</reference>
<feature type="region of interest" description="Disordered" evidence="1">
    <location>
        <begin position="100"/>
        <end position="136"/>
    </location>
</feature>
<feature type="compositionally biased region" description="Basic and acidic residues" evidence="1">
    <location>
        <begin position="253"/>
        <end position="262"/>
    </location>
</feature>
<dbReference type="EMBL" id="HG671666">
    <property type="protein sequence ID" value="CDI81500.1"/>
    <property type="molecule type" value="Genomic_DNA"/>
</dbReference>
<dbReference type="GeneID" id="25274217"/>
<dbReference type="Proteomes" id="UP000018050">
    <property type="component" value="Unassembled WGS sequence"/>
</dbReference>
<evidence type="ECO:0000313" key="2">
    <source>
        <dbReference type="EMBL" id="CDI81500.1"/>
    </source>
</evidence>
<keyword evidence="3" id="KW-1185">Reference proteome</keyword>
<evidence type="ECO:0000313" key="3">
    <source>
        <dbReference type="Proteomes" id="UP000018050"/>
    </source>
</evidence>
<dbReference type="RefSeq" id="XP_013248794.1">
    <property type="nucleotide sequence ID" value="XM_013393340.1"/>
</dbReference>
<accession>U6GMV1</accession>
<protein>
    <submittedName>
        <fullName evidence="2">Uncharacterized protein</fullName>
    </submittedName>
</protein>
<reference evidence="2" key="1">
    <citation type="submission" date="2013-10" db="EMBL/GenBank/DDBJ databases">
        <title>Genomic analysis of the causative agents of coccidiosis in chickens.</title>
        <authorList>
            <person name="Reid A.J."/>
            <person name="Blake D."/>
            <person name="Billington K."/>
            <person name="Browne H."/>
            <person name="Dunn M."/>
            <person name="Hung S."/>
            <person name="Kawahara F."/>
            <person name="Miranda-Saavedra D."/>
            <person name="Mourier T."/>
            <person name="Nagra H."/>
            <person name="Otto T.D."/>
            <person name="Rawlings N."/>
            <person name="Sanchez A."/>
            <person name="Sanders M."/>
            <person name="Subramaniam C."/>
            <person name="Tay Y."/>
            <person name="Dear P."/>
            <person name="Doerig C."/>
            <person name="Gruber A."/>
            <person name="Parkinson J."/>
            <person name="Shirley M."/>
            <person name="Wan K.L."/>
            <person name="Berriman M."/>
            <person name="Tomley F."/>
            <person name="Pain A."/>
        </authorList>
    </citation>
    <scope>NUCLEOTIDE SEQUENCE</scope>
    <source>
        <strain evidence="2">Houghton</strain>
    </source>
</reference>
<organism evidence="2 3">
    <name type="scientific">Eimeria acervulina</name>
    <name type="common">Coccidian parasite</name>
    <dbReference type="NCBI Taxonomy" id="5801"/>
    <lineage>
        <taxon>Eukaryota</taxon>
        <taxon>Sar</taxon>
        <taxon>Alveolata</taxon>
        <taxon>Apicomplexa</taxon>
        <taxon>Conoidasida</taxon>
        <taxon>Coccidia</taxon>
        <taxon>Eucoccidiorida</taxon>
        <taxon>Eimeriorina</taxon>
        <taxon>Eimeriidae</taxon>
        <taxon>Eimeria</taxon>
    </lineage>
</organism>
<feature type="region of interest" description="Disordered" evidence="1">
    <location>
        <begin position="224"/>
        <end position="262"/>
    </location>
</feature>
<feature type="compositionally biased region" description="Low complexity" evidence="1">
    <location>
        <begin position="103"/>
        <end position="136"/>
    </location>
</feature>
<name>U6GMV1_EIMAC</name>